<dbReference type="GO" id="GO:0006508">
    <property type="term" value="P:proteolysis"/>
    <property type="evidence" value="ECO:0007669"/>
    <property type="project" value="UniProtKB-KW"/>
</dbReference>
<dbReference type="GO" id="GO:0004181">
    <property type="term" value="F:metallocarboxypeptidase activity"/>
    <property type="evidence" value="ECO:0007669"/>
    <property type="project" value="InterPro"/>
</dbReference>
<dbReference type="InterPro" id="IPR042088">
    <property type="entry name" value="OligoPept_F_C"/>
</dbReference>
<dbReference type="CDD" id="cd09607">
    <property type="entry name" value="M3B_PepF"/>
    <property type="match status" value="1"/>
</dbReference>
<keyword evidence="3 6" id="KW-0378">Hydrolase</keyword>
<dbReference type="SUPFAM" id="SSF55486">
    <property type="entry name" value="Metalloproteases ('zincins'), catalytic domain"/>
    <property type="match status" value="1"/>
</dbReference>
<evidence type="ECO:0000259" key="8">
    <source>
        <dbReference type="Pfam" id="PF08439"/>
    </source>
</evidence>
<protein>
    <submittedName>
        <fullName evidence="9">M3 family oligoendopeptidase</fullName>
    </submittedName>
</protein>
<evidence type="ECO:0000313" key="10">
    <source>
        <dbReference type="Proteomes" id="UP000509222"/>
    </source>
</evidence>
<reference evidence="9 10" key="1">
    <citation type="submission" date="2020-04" db="EMBL/GenBank/DDBJ databases">
        <authorList>
            <person name="Pajer P."/>
            <person name="Broz P."/>
        </authorList>
    </citation>
    <scope>NUCLEOTIDE SEQUENCE [LARGE SCALE GENOMIC DNA]</scope>
    <source>
        <strain evidence="10">NRL-ATB46093</strain>
    </source>
</reference>
<dbReference type="Gene3D" id="1.20.140.70">
    <property type="entry name" value="Oligopeptidase f, N-terminal domain"/>
    <property type="match status" value="1"/>
</dbReference>
<dbReference type="InterPro" id="IPR034006">
    <property type="entry name" value="M3B_PepF_2"/>
</dbReference>
<dbReference type="AlphaFoldDB" id="A0A7H8Q6D4"/>
<name>A0A7H8Q6D4_9BACL</name>
<keyword evidence="5 6" id="KW-0482">Metalloprotease</keyword>
<feature type="domain" description="Oligopeptidase F N-terminal" evidence="8">
    <location>
        <begin position="115"/>
        <end position="180"/>
    </location>
</feature>
<gene>
    <name evidence="9" type="ORF">HF394_02320</name>
</gene>
<dbReference type="PANTHER" id="PTHR34217:SF1">
    <property type="entry name" value="CARBOXYPEPTIDASE 1"/>
    <property type="match status" value="1"/>
</dbReference>
<dbReference type="Pfam" id="PF08439">
    <property type="entry name" value="Peptidase_M3_N"/>
    <property type="match status" value="1"/>
</dbReference>
<accession>A0A7H8Q6D4</accession>
<dbReference type="EMBL" id="CP051177">
    <property type="protein sequence ID" value="QKX49506.1"/>
    <property type="molecule type" value="Genomic_DNA"/>
</dbReference>
<dbReference type="Proteomes" id="UP000509222">
    <property type="component" value="Chromosome"/>
</dbReference>
<reference evidence="10" key="2">
    <citation type="submission" date="2020-06" db="EMBL/GenBank/DDBJ databases">
        <title>Isolation of Planomicrobium glaciei.</title>
        <authorList>
            <person name="Malisova L."/>
            <person name="Safrankova R."/>
            <person name="Jakubu V."/>
            <person name="Spanelova P."/>
        </authorList>
    </citation>
    <scope>NUCLEOTIDE SEQUENCE [LARGE SCALE GENOMIC DNA]</scope>
    <source>
        <strain evidence="10">NRL-ATB46093</strain>
    </source>
</reference>
<evidence type="ECO:0000256" key="2">
    <source>
        <dbReference type="ARBA" id="ARBA00022723"/>
    </source>
</evidence>
<dbReference type="InterPro" id="IPR001333">
    <property type="entry name" value="Peptidase_M32_Taq"/>
</dbReference>
<keyword evidence="4 6" id="KW-0862">Zinc</keyword>
<keyword evidence="10" id="KW-1185">Reference proteome</keyword>
<dbReference type="InterPro" id="IPR013647">
    <property type="entry name" value="OligopepF_N_dom"/>
</dbReference>
<keyword evidence="2 6" id="KW-0479">Metal-binding</keyword>
<evidence type="ECO:0000256" key="4">
    <source>
        <dbReference type="ARBA" id="ARBA00022833"/>
    </source>
</evidence>
<evidence type="ECO:0000256" key="3">
    <source>
        <dbReference type="ARBA" id="ARBA00022801"/>
    </source>
</evidence>
<dbReference type="InterPro" id="IPR011977">
    <property type="entry name" value="Pept_M3B_clade3"/>
</dbReference>
<comment type="cofactor">
    <cofactor evidence="6">
        <name>Zn(2+)</name>
        <dbReference type="ChEBI" id="CHEBI:29105"/>
    </cofactor>
    <text evidence="6">Binds 1 zinc ion.</text>
</comment>
<evidence type="ECO:0000259" key="7">
    <source>
        <dbReference type="Pfam" id="PF01432"/>
    </source>
</evidence>
<dbReference type="Pfam" id="PF01432">
    <property type="entry name" value="Peptidase_M3"/>
    <property type="match status" value="1"/>
</dbReference>
<evidence type="ECO:0000256" key="1">
    <source>
        <dbReference type="ARBA" id="ARBA00022670"/>
    </source>
</evidence>
<evidence type="ECO:0000313" key="9">
    <source>
        <dbReference type="EMBL" id="QKX49506.1"/>
    </source>
</evidence>
<evidence type="ECO:0000256" key="6">
    <source>
        <dbReference type="RuleBase" id="RU003435"/>
    </source>
</evidence>
<evidence type="ECO:0000256" key="5">
    <source>
        <dbReference type="ARBA" id="ARBA00023049"/>
    </source>
</evidence>
<dbReference type="RefSeq" id="WP_176293980.1">
    <property type="nucleotide sequence ID" value="NZ_CP051177.1"/>
</dbReference>
<sequence>MAQYDTTWDLDSIFKGGSTSPELKTYIAKFQANLNELKELVDRLAPLDSPEKVQELSLVLELLDSTTKQLREIGAFASCLTAQDISDHEAKILSGKRSELGAAFASVMAKLDEKFLQVDDAVWKGMLEQPSLEPVAFVLDERRSQAKEKLSIEQEILINDLSVNGYAAWNQMYASLVGKMSIEHTEDGQVKKLSMGQAANRLSTPDRAARKEVSGKISAAWQEDADLFAETLNNLAGFRLQTYKHRGWDNVLKEPLELNRMSEKTLDTMWGAISNQKAPFVKYLKRKAELLGLEKLDWHDLNAPLTKSTQKVSYDDAAAFILEQFGKFSPQMAEFSKKAFEKRWIEAEDRAGKRPGGFCTSFPDSEQTRIFMTFSGSATNISTLAHELGHAYHQHVMNDTEALNQRYAMNVAETASTFAEMVVSDAAVKNASSDEEKIALLEDKIKRSIAFFMNIHSRFLFEKRFYEERKNGAVSADRLNELAVEAQKEAYCEELASYSPTFWASTLHFHITGVPFYNFPYTFGYLFSQGIYAKALETEGGFEESYNALLRDTGRMTVEGLAQKHLGVDLEEAAFWEDAIAVCVKDVEEFLELTEVAVKK</sequence>
<dbReference type="GO" id="GO:0004222">
    <property type="term" value="F:metalloendopeptidase activity"/>
    <property type="evidence" value="ECO:0007669"/>
    <property type="project" value="InterPro"/>
</dbReference>
<dbReference type="NCBIfam" id="TIGR02290">
    <property type="entry name" value="M3_fam_3"/>
    <property type="match status" value="1"/>
</dbReference>
<comment type="similarity">
    <text evidence="6">Belongs to the peptidase M3 family.</text>
</comment>
<dbReference type="InterPro" id="IPR001567">
    <property type="entry name" value="Pept_M3A_M3B_dom"/>
</dbReference>
<dbReference type="PANTHER" id="PTHR34217">
    <property type="entry name" value="METAL-DEPENDENT CARBOXYPEPTIDASE"/>
    <property type="match status" value="1"/>
</dbReference>
<dbReference type="GO" id="GO:0046872">
    <property type="term" value="F:metal ion binding"/>
    <property type="evidence" value="ECO:0007669"/>
    <property type="project" value="UniProtKB-UniRule"/>
</dbReference>
<proteinExistence type="inferred from homology"/>
<keyword evidence="1 6" id="KW-0645">Protease</keyword>
<organism evidence="9 10">
    <name type="scientific">Planococcus glaciei</name>
    <dbReference type="NCBI Taxonomy" id="459472"/>
    <lineage>
        <taxon>Bacteria</taxon>
        <taxon>Bacillati</taxon>
        <taxon>Bacillota</taxon>
        <taxon>Bacilli</taxon>
        <taxon>Bacillales</taxon>
        <taxon>Caryophanaceae</taxon>
        <taxon>Planococcus</taxon>
    </lineage>
</organism>
<feature type="domain" description="Peptidase M3A/M3B catalytic" evidence="7">
    <location>
        <begin position="203"/>
        <end position="557"/>
    </location>
</feature>
<dbReference type="Gene3D" id="1.10.1370.20">
    <property type="entry name" value="Oligoendopeptidase f, C-terminal domain"/>
    <property type="match status" value="1"/>
</dbReference>